<keyword evidence="3 6" id="KW-0863">Zinc-finger</keyword>
<dbReference type="SUPFAM" id="SSF49899">
    <property type="entry name" value="Concanavalin A-like lectins/glucanases"/>
    <property type="match status" value="1"/>
</dbReference>
<keyword evidence="7" id="KW-0175">Coiled coil</keyword>
<dbReference type="SUPFAM" id="SSF57850">
    <property type="entry name" value="RING/U-box"/>
    <property type="match status" value="1"/>
</dbReference>
<dbReference type="CDD" id="cd16040">
    <property type="entry name" value="SPRY_PRY_SNTX"/>
    <property type="match status" value="1"/>
</dbReference>
<feature type="coiled-coil region" evidence="7">
    <location>
        <begin position="257"/>
        <end position="294"/>
    </location>
</feature>
<dbReference type="InterPro" id="IPR003879">
    <property type="entry name" value="Butyrophylin_SPRY"/>
</dbReference>
<dbReference type="PROSITE" id="PS50188">
    <property type="entry name" value="B302_SPRY"/>
    <property type="match status" value="1"/>
</dbReference>
<keyword evidence="12" id="KW-1185">Reference proteome</keyword>
<dbReference type="PROSITE" id="PS00518">
    <property type="entry name" value="ZF_RING_1"/>
    <property type="match status" value="1"/>
</dbReference>
<proteinExistence type="predicted"/>
<dbReference type="SUPFAM" id="SSF57845">
    <property type="entry name" value="B-box zinc-binding domain"/>
    <property type="match status" value="1"/>
</dbReference>
<evidence type="ECO:0000256" key="4">
    <source>
        <dbReference type="ARBA" id="ARBA00022833"/>
    </source>
</evidence>
<dbReference type="GeneID" id="106579608"/>
<dbReference type="InterPro" id="IPR001841">
    <property type="entry name" value="Znf_RING"/>
</dbReference>
<dbReference type="PRINTS" id="PR01407">
    <property type="entry name" value="BUTYPHLNCDUF"/>
</dbReference>
<dbReference type="InterPro" id="IPR001870">
    <property type="entry name" value="B30.2/SPRY"/>
</dbReference>
<keyword evidence="2" id="KW-0479">Metal-binding</keyword>
<dbReference type="PROSITE" id="PS50119">
    <property type="entry name" value="ZF_BBOX"/>
    <property type="match status" value="1"/>
</dbReference>
<protein>
    <submittedName>
        <fullName evidence="13">E3 ubiquitin/ISG15 ligase TRIM25-like</fullName>
    </submittedName>
</protein>
<feature type="region of interest" description="Disordered" evidence="8">
    <location>
        <begin position="181"/>
        <end position="206"/>
    </location>
</feature>
<dbReference type="Gene3D" id="3.30.40.10">
    <property type="entry name" value="Zinc/RING finger domain, C3HC4 (zinc finger)"/>
    <property type="match status" value="1"/>
</dbReference>
<dbReference type="Proteomes" id="UP001652741">
    <property type="component" value="Chromosome ssa19"/>
</dbReference>
<dbReference type="PANTHER" id="PTHR25465">
    <property type="entry name" value="B-BOX DOMAIN CONTAINING"/>
    <property type="match status" value="1"/>
</dbReference>
<dbReference type="SMART" id="SM00336">
    <property type="entry name" value="BBOX"/>
    <property type="match status" value="1"/>
</dbReference>
<evidence type="ECO:0000256" key="6">
    <source>
        <dbReference type="PROSITE-ProRule" id="PRU00024"/>
    </source>
</evidence>
<feature type="compositionally biased region" description="Basic and acidic residues" evidence="8">
    <location>
        <begin position="181"/>
        <end position="191"/>
    </location>
</feature>
<dbReference type="Gene3D" id="4.10.830.40">
    <property type="match status" value="1"/>
</dbReference>
<dbReference type="InterPro" id="IPR013083">
    <property type="entry name" value="Znf_RING/FYVE/PHD"/>
</dbReference>
<dbReference type="SMART" id="SM00184">
    <property type="entry name" value="RING"/>
    <property type="match status" value="1"/>
</dbReference>
<organism evidence="12 13">
    <name type="scientific">Salmo salar</name>
    <name type="common">Atlantic salmon</name>
    <dbReference type="NCBI Taxonomy" id="8030"/>
    <lineage>
        <taxon>Eukaryota</taxon>
        <taxon>Metazoa</taxon>
        <taxon>Chordata</taxon>
        <taxon>Craniata</taxon>
        <taxon>Vertebrata</taxon>
        <taxon>Euteleostomi</taxon>
        <taxon>Actinopterygii</taxon>
        <taxon>Neopterygii</taxon>
        <taxon>Teleostei</taxon>
        <taxon>Protacanthopterygii</taxon>
        <taxon>Salmoniformes</taxon>
        <taxon>Salmonidae</taxon>
        <taxon>Salmoninae</taxon>
        <taxon>Salmo</taxon>
    </lineage>
</organism>
<dbReference type="InterPro" id="IPR051051">
    <property type="entry name" value="E3_ubiq-ligase_TRIM/RNF"/>
</dbReference>
<evidence type="ECO:0000313" key="12">
    <source>
        <dbReference type="Proteomes" id="UP001652741"/>
    </source>
</evidence>
<evidence type="ECO:0000256" key="8">
    <source>
        <dbReference type="SAM" id="MobiDB-lite"/>
    </source>
</evidence>
<evidence type="ECO:0000313" key="13">
    <source>
        <dbReference type="RefSeq" id="XP_045558678.1"/>
    </source>
</evidence>
<dbReference type="InterPro" id="IPR058030">
    <property type="entry name" value="TRIM8/14/16/25/29/45/65_CC"/>
</dbReference>
<evidence type="ECO:0000256" key="1">
    <source>
        <dbReference type="ARBA" id="ARBA00022588"/>
    </source>
</evidence>
<gene>
    <name evidence="13" type="primary">LOC106579608</name>
</gene>
<dbReference type="InterPro" id="IPR006574">
    <property type="entry name" value="PRY"/>
</dbReference>
<evidence type="ECO:0000256" key="5">
    <source>
        <dbReference type="ARBA" id="ARBA00022859"/>
    </source>
</evidence>
<dbReference type="PROSITE" id="PS50089">
    <property type="entry name" value="ZF_RING_2"/>
    <property type="match status" value="1"/>
</dbReference>
<dbReference type="SMART" id="SM00589">
    <property type="entry name" value="PRY"/>
    <property type="match status" value="1"/>
</dbReference>
<dbReference type="InterPro" id="IPR013320">
    <property type="entry name" value="ConA-like_dom_sf"/>
</dbReference>
<reference evidence="13" key="1">
    <citation type="submission" date="2025-08" db="UniProtKB">
        <authorList>
            <consortium name="RefSeq"/>
        </authorList>
    </citation>
    <scope>IDENTIFICATION</scope>
</reference>
<dbReference type="Pfam" id="PF00643">
    <property type="entry name" value="zf-B_box"/>
    <property type="match status" value="1"/>
</dbReference>
<dbReference type="InterPro" id="IPR017907">
    <property type="entry name" value="Znf_RING_CS"/>
</dbReference>
<evidence type="ECO:0000256" key="3">
    <source>
        <dbReference type="ARBA" id="ARBA00022771"/>
    </source>
</evidence>
<dbReference type="Pfam" id="PF25600">
    <property type="entry name" value="TRIM_CC"/>
    <property type="match status" value="1"/>
</dbReference>
<feature type="domain" description="B30.2/SPRY" evidence="11">
    <location>
        <begin position="394"/>
        <end position="582"/>
    </location>
</feature>
<keyword evidence="5" id="KW-0391">Immunity</keyword>
<dbReference type="PANTHER" id="PTHR25465:SF5">
    <property type="entry name" value="E3 UBIQUITIN_ISG15 LIGASE TRIM25-RELATED"/>
    <property type="match status" value="1"/>
</dbReference>
<keyword evidence="1" id="KW-0399">Innate immunity</keyword>
<accession>A0ABM3DIP2</accession>
<evidence type="ECO:0000259" key="9">
    <source>
        <dbReference type="PROSITE" id="PS50089"/>
    </source>
</evidence>
<name>A0ABM3DIP2_SALSA</name>
<dbReference type="Pfam" id="PF15227">
    <property type="entry name" value="zf-C3HC4_4"/>
    <property type="match status" value="1"/>
</dbReference>
<dbReference type="InterPro" id="IPR043136">
    <property type="entry name" value="B30.2/SPRY_sf"/>
</dbReference>
<keyword evidence="4" id="KW-0862">Zinc</keyword>
<dbReference type="InterPro" id="IPR000315">
    <property type="entry name" value="Znf_B-box"/>
</dbReference>
<dbReference type="Gene3D" id="2.60.120.920">
    <property type="match status" value="1"/>
</dbReference>
<dbReference type="InterPro" id="IPR003877">
    <property type="entry name" value="SPRY_dom"/>
</dbReference>
<dbReference type="Pfam" id="PF00622">
    <property type="entry name" value="SPRY"/>
    <property type="match status" value="1"/>
</dbReference>
<evidence type="ECO:0000259" key="10">
    <source>
        <dbReference type="PROSITE" id="PS50119"/>
    </source>
</evidence>
<feature type="domain" description="RING-type" evidence="9">
    <location>
        <begin position="10"/>
        <end position="53"/>
    </location>
</feature>
<sequence length="582" mass="66173">MATAMESIICSICLDLLKDPVTIPCGHSYCMGCIKDGWDQDDQKGVYSCPQCRQTFIPRPVLNKSTLLAELVENLKETGLQAAPPAHYYAGPGDVACDVCTERKLKSVKSCLVCLVSYCETHLQPHYESPAFKKHTLVKASTQLEEKICSRHDKLLDMYCRTDQQFICLLCVVGEHKGHDTVSAESERTERQSQLGEKQQKSKQRIQKREKEIQEVRQAVKSLKNSAQAAVEDSEKIFTELIHSIERRWSEVKEQIRAQEEAEVSRAERLLKQLEQEMSELRRREAELEQLSHTDDNLKFLQSFQSLCVSPGTEALPCITVNHHVSFEDVKKAVSGLKSQVENICSLEIVNISVKVTKVHIVPLSEPHYPLSFGRTQSGLSVGGLASRRNESTCPETRPEPKTREEFLEYSCQLTLDPNTAHKYLCLSEGNTKVTWSNTVQSYPDHPDRFTNCHQVLCREGLSGVCYWEVDWSGKWVNIAVAYKGIRRRGPEEWFRNSNQAYCLEFADTSCSFYYNSKRTVITVPFSSRVGVYLDHRAGTLSFYSVSDTMTLLHRVQNTFTQPLYPVFFVFHGSVKILTPTQ</sequence>
<dbReference type="Gene3D" id="3.30.160.60">
    <property type="entry name" value="Classic Zinc Finger"/>
    <property type="match status" value="1"/>
</dbReference>
<dbReference type="CDD" id="cd19769">
    <property type="entry name" value="Bbox2_TRIM16-like"/>
    <property type="match status" value="1"/>
</dbReference>
<evidence type="ECO:0000256" key="2">
    <source>
        <dbReference type="ARBA" id="ARBA00022723"/>
    </source>
</evidence>
<dbReference type="RefSeq" id="XP_045558678.1">
    <property type="nucleotide sequence ID" value="XM_045702722.1"/>
</dbReference>
<dbReference type="SMART" id="SM00449">
    <property type="entry name" value="SPRY"/>
    <property type="match status" value="1"/>
</dbReference>
<evidence type="ECO:0000259" key="11">
    <source>
        <dbReference type="PROSITE" id="PS50188"/>
    </source>
</evidence>
<dbReference type="Pfam" id="PF13765">
    <property type="entry name" value="PRY"/>
    <property type="match status" value="1"/>
</dbReference>
<evidence type="ECO:0000256" key="7">
    <source>
        <dbReference type="SAM" id="Coils"/>
    </source>
</evidence>
<feature type="domain" description="B box-type" evidence="10">
    <location>
        <begin position="144"/>
        <end position="184"/>
    </location>
</feature>